<reference evidence="15" key="1">
    <citation type="submission" date="2022-10" db="EMBL/GenBank/DDBJ databases">
        <title>Comparative genomic analysis of Cohnella hashimotonis sp. nov., isolated from the International Space Station.</title>
        <authorList>
            <person name="Simpson A."/>
            <person name="Venkateswaran K."/>
        </authorList>
    </citation>
    <scope>NUCLEOTIDE SEQUENCE</scope>
    <source>
        <strain evidence="15">DSM 28161</strain>
    </source>
</reference>
<dbReference type="SMART" id="SM00387">
    <property type="entry name" value="HATPase_c"/>
    <property type="match status" value="1"/>
</dbReference>
<evidence type="ECO:0000256" key="10">
    <source>
        <dbReference type="ARBA" id="ARBA00023012"/>
    </source>
</evidence>
<sequence length="357" mass="38241">MRRLRIRSLLALSLLAVLTLAWTAYAIAAIADAGGLHLGEGTPSRTGIWIAALSGVLLIAAFFGYGLRRWIAKPLEAMGRSAREIAGGDLDVALPESRIREIAEVRDGFEAMLAGLRQSLAEREAMEEERRFFIGAIAHDLRTPLFALRGYLEGLEQGIAASPEQAKRYVAVCQDKAGQLDRLVSDLFAFAKTEYPRAALEGETLDLAAEVRRAVEGARGAAQAKGASIVAELPRAGSCAVRGDAHQLSRAFGNLLDNAVRHAPQHGAVVVRCETEGDRVIVIVRDTGAGFAPADLGRAFEPLYRGESSRSRDTGGAGLGLAIARRIFRAHGGDLTAANRPEGGAELRGWMPIENDR</sequence>
<comment type="caution">
    <text evidence="15">The sequence shown here is derived from an EMBL/GenBank/DDBJ whole genome shotgun (WGS) entry which is preliminary data.</text>
</comment>
<dbReference type="SUPFAM" id="SSF55874">
    <property type="entry name" value="ATPase domain of HSP90 chaperone/DNA topoisomerase II/histidine kinase"/>
    <property type="match status" value="1"/>
</dbReference>
<evidence type="ECO:0000259" key="14">
    <source>
        <dbReference type="PROSITE" id="PS50885"/>
    </source>
</evidence>
<keyword evidence="12" id="KW-0812">Transmembrane</keyword>
<dbReference type="Pfam" id="PF00672">
    <property type="entry name" value="HAMP"/>
    <property type="match status" value="1"/>
</dbReference>
<dbReference type="InterPro" id="IPR036097">
    <property type="entry name" value="HisK_dim/P_sf"/>
</dbReference>
<dbReference type="GO" id="GO:0016036">
    <property type="term" value="P:cellular response to phosphate starvation"/>
    <property type="evidence" value="ECO:0007669"/>
    <property type="project" value="TreeGrafter"/>
</dbReference>
<dbReference type="PRINTS" id="PR00344">
    <property type="entry name" value="BCTRLSENSOR"/>
</dbReference>
<feature type="transmembrane region" description="Helical" evidence="12">
    <location>
        <begin position="47"/>
        <end position="67"/>
    </location>
</feature>
<dbReference type="InterPro" id="IPR003594">
    <property type="entry name" value="HATPase_dom"/>
</dbReference>
<evidence type="ECO:0000256" key="12">
    <source>
        <dbReference type="SAM" id="Phobius"/>
    </source>
</evidence>
<evidence type="ECO:0000256" key="4">
    <source>
        <dbReference type="ARBA" id="ARBA00022475"/>
    </source>
</evidence>
<dbReference type="SMART" id="SM00304">
    <property type="entry name" value="HAMP"/>
    <property type="match status" value="1"/>
</dbReference>
<dbReference type="InterPro" id="IPR003660">
    <property type="entry name" value="HAMP_dom"/>
</dbReference>
<evidence type="ECO:0000256" key="11">
    <source>
        <dbReference type="ARBA" id="ARBA00023136"/>
    </source>
</evidence>
<evidence type="ECO:0000256" key="2">
    <source>
        <dbReference type="ARBA" id="ARBA00004651"/>
    </source>
</evidence>
<dbReference type="CDD" id="cd06225">
    <property type="entry name" value="HAMP"/>
    <property type="match status" value="1"/>
</dbReference>
<evidence type="ECO:0000256" key="9">
    <source>
        <dbReference type="ARBA" id="ARBA00022840"/>
    </source>
</evidence>
<dbReference type="SMART" id="SM00388">
    <property type="entry name" value="HisKA"/>
    <property type="match status" value="1"/>
</dbReference>
<evidence type="ECO:0000256" key="3">
    <source>
        <dbReference type="ARBA" id="ARBA00012438"/>
    </source>
</evidence>
<organism evidence="15 16">
    <name type="scientific">Cohnella rhizosphaerae</name>
    <dbReference type="NCBI Taxonomy" id="1457232"/>
    <lineage>
        <taxon>Bacteria</taxon>
        <taxon>Bacillati</taxon>
        <taxon>Bacillota</taxon>
        <taxon>Bacilli</taxon>
        <taxon>Bacillales</taxon>
        <taxon>Paenibacillaceae</taxon>
        <taxon>Cohnella</taxon>
    </lineage>
</organism>
<dbReference type="Gene3D" id="6.10.340.10">
    <property type="match status" value="1"/>
</dbReference>
<evidence type="ECO:0000256" key="6">
    <source>
        <dbReference type="ARBA" id="ARBA00022679"/>
    </source>
</evidence>
<dbReference type="SUPFAM" id="SSF47384">
    <property type="entry name" value="Homodimeric domain of signal transducing histidine kinase"/>
    <property type="match status" value="1"/>
</dbReference>
<keyword evidence="11 12" id="KW-0472">Membrane</keyword>
<dbReference type="Proteomes" id="UP001153404">
    <property type="component" value="Unassembled WGS sequence"/>
</dbReference>
<dbReference type="PROSITE" id="PS50885">
    <property type="entry name" value="HAMP"/>
    <property type="match status" value="1"/>
</dbReference>
<dbReference type="EMBL" id="JAPDIA010000007">
    <property type="protein sequence ID" value="MDG0811385.1"/>
    <property type="molecule type" value="Genomic_DNA"/>
</dbReference>
<keyword evidence="6" id="KW-0808">Transferase</keyword>
<dbReference type="GO" id="GO:0000155">
    <property type="term" value="F:phosphorelay sensor kinase activity"/>
    <property type="evidence" value="ECO:0007669"/>
    <property type="project" value="InterPro"/>
</dbReference>
<evidence type="ECO:0000256" key="1">
    <source>
        <dbReference type="ARBA" id="ARBA00000085"/>
    </source>
</evidence>
<dbReference type="CDD" id="cd00082">
    <property type="entry name" value="HisKA"/>
    <property type="match status" value="1"/>
</dbReference>
<dbReference type="Gene3D" id="3.30.565.10">
    <property type="entry name" value="Histidine kinase-like ATPase, C-terminal domain"/>
    <property type="match status" value="1"/>
</dbReference>
<evidence type="ECO:0000256" key="7">
    <source>
        <dbReference type="ARBA" id="ARBA00022741"/>
    </source>
</evidence>
<dbReference type="InterPro" id="IPR050351">
    <property type="entry name" value="BphY/WalK/GraS-like"/>
</dbReference>
<evidence type="ECO:0000256" key="8">
    <source>
        <dbReference type="ARBA" id="ARBA00022777"/>
    </source>
</evidence>
<evidence type="ECO:0000259" key="13">
    <source>
        <dbReference type="PROSITE" id="PS50109"/>
    </source>
</evidence>
<dbReference type="RefSeq" id="WP_277533971.1">
    <property type="nucleotide sequence ID" value="NZ_JAPDIA010000007.1"/>
</dbReference>
<accession>A0A9X4KV13</accession>
<feature type="domain" description="HAMP" evidence="14">
    <location>
        <begin position="69"/>
        <end position="121"/>
    </location>
</feature>
<name>A0A9X4KV13_9BACL</name>
<keyword evidence="9" id="KW-0067">ATP-binding</keyword>
<dbReference type="PANTHER" id="PTHR45453:SF1">
    <property type="entry name" value="PHOSPHATE REGULON SENSOR PROTEIN PHOR"/>
    <property type="match status" value="1"/>
</dbReference>
<dbReference type="GO" id="GO:0005886">
    <property type="term" value="C:plasma membrane"/>
    <property type="evidence" value="ECO:0007669"/>
    <property type="project" value="UniProtKB-SubCell"/>
</dbReference>
<dbReference type="CDD" id="cd00075">
    <property type="entry name" value="HATPase"/>
    <property type="match status" value="1"/>
</dbReference>
<keyword evidence="4" id="KW-1003">Cell membrane</keyword>
<dbReference type="InterPro" id="IPR036890">
    <property type="entry name" value="HATPase_C_sf"/>
</dbReference>
<dbReference type="InterPro" id="IPR003661">
    <property type="entry name" value="HisK_dim/P_dom"/>
</dbReference>
<evidence type="ECO:0000313" key="16">
    <source>
        <dbReference type="Proteomes" id="UP001153404"/>
    </source>
</evidence>
<comment type="subcellular location">
    <subcellularLocation>
        <location evidence="2">Cell membrane</location>
        <topology evidence="2">Multi-pass membrane protein</topology>
    </subcellularLocation>
</comment>
<keyword evidence="12" id="KW-1133">Transmembrane helix</keyword>
<dbReference type="PANTHER" id="PTHR45453">
    <property type="entry name" value="PHOSPHATE REGULON SENSOR PROTEIN PHOR"/>
    <property type="match status" value="1"/>
</dbReference>
<keyword evidence="16" id="KW-1185">Reference proteome</keyword>
<keyword evidence="7" id="KW-0547">Nucleotide-binding</keyword>
<keyword evidence="8 15" id="KW-0418">Kinase</keyword>
<dbReference type="Gene3D" id="1.10.287.130">
    <property type="match status" value="1"/>
</dbReference>
<protein>
    <recommendedName>
        <fullName evidence="3">histidine kinase</fullName>
        <ecNumber evidence="3">2.7.13.3</ecNumber>
    </recommendedName>
</protein>
<proteinExistence type="predicted"/>
<dbReference type="InterPro" id="IPR005467">
    <property type="entry name" value="His_kinase_dom"/>
</dbReference>
<evidence type="ECO:0000256" key="5">
    <source>
        <dbReference type="ARBA" id="ARBA00022553"/>
    </source>
</evidence>
<dbReference type="GO" id="GO:0005524">
    <property type="term" value="F:ATP binding"/>
    <property type="evidence" value="ECO:0007669"/>
    <property type="project" value="UniProtKB-KW"/>
</dbReference>
<dbReference type="Pfam" id="PF00512">
    <property type="entry name" value="HisKA"/>
    <property type="match status" value="1"/>
</dbReference>
<feature type="domain" description="Histidine kinase" evidence="13">
    <location>
        <begin position="136"/>
        <end position="355"/>
    </location>
</feature>
<keyword evidence="5" id="KW-0597">Phosphoprotein</keyword>
<dbReference type="EC" id="2.7.13.3" evidence="3"/>
<dbReference type="GO" id="GO:0004721">
    <property type="term" value="F:phosphoprotein phosphatase activity"/>
    <property type="evidence" value="ECO:0007669"/>
    <property type="project" value="TreeGrafter"/>
</dbReference>
<comment type="catalytic activity">
    <reaction evidence="1">
        <text>ATP + protein L-histidine = ADP + protein N-phospho-L-histidine.</text>
        <dbReference type="EC" id="2.7.13.3"/>
    </reaction>
</comment>
<dbReference type="SUPFAM" id="SSF158472">
    <property type="entry name" value="HAMP domain-like"/>
    <property type="match status" value="1"/>
</dbReference>
<evidence type="ECO:0000313" key="15">
    <source>
        <dbReference type="EMBL" id="MDG0811385.1"/>
    </source>
</evidence>
<dbReference type="Pfam" id="PF02518">
    <property type="entry name" value="HATPase_c"/>
    <property type="match status" value="1"/>
</dbReference>
<dbReference type="InterPro" id="IPR004358">
    <property type="entry name" value="Sig_transdc_His_kin-like_C"/>
</dbReference>
<dbReference type="PROSITE" id="PS50109">
    <property type="entry name" value="HIS_KIN"/>
    <property type="match status" value="1"/>
</dbReference>
<gene>
    <name evidence="15" type="ORF">OMP40_19945</name>
</gene>
<keyword evidence="10" id="KW-0902">Two-component regulatory system</keyword>
<dbReference type="AlphaFoldDB" id="A0A9X4KV13"/>